<accession>A0A3S5AQ97</accession>
<protein>
    <submittedName>
        <fullName evidence="1">Uncharacterized protein</fullName>
    </submittedName>
</protein>
<name>A0A3S5AQ97_9PLAT</name>
<dbReference type="Proteomes" id="UP000784294">
    <property type="component" value="Unassembled WGS sequence"/>
</dbReference>
<keyword evidence="2" id="KW-1185">Reference proteome</keyword>
<sequence>MFAPVQTHSPGVLASDGPVVNATSASVSHEEAVDGASNSAMAGQASATSSSGCMLTSSRLLHLQTIPGMLMTGADQRSLPQLRIKVRYQSIDVLPLYAYWSLHASSLVLMERQHLVDCVRSGPQSGHFRKAADFWSGGLLNLFIKRLHVRFTSPQLCDIIFRSQGGFRDCQ</sequence>
<dbReference type="AlphaFoldDB" id="A0A3S5AQ97"/>
<evidence type="ECO:0000313" key="2">
    <source>
        <dbReference type="Proteomes" id="UP000784294"/>
    </source>
</evidence>
<dbReference type="EMBL" id="CAAALY010275441">
    <property type="protein sequence ID" value="VEL42615.1"/>
    <property type="molecule type" value="Genomic_DNA"/>
</dbReference>
<dbReference type="OrthoDB" id="1562946at2759"/>
<reference evidence="1" key="1">
    <citation type="submission" date="2018-11" db="EMBL/GenBank/DDBJ databases">
        <authorList>
            <consortium name="Pathogen Informatics"/>
        </authorList>
    </citation>
    <scope>NUCLEOTIDE SEQUENCE</scope>
</reference>
<proteinExistence type="predicted"/>
<comment type="caution">
    <text evidence="1">The sequence shown here is derived from an EMBL/GenBank/DDBJ whole genome shotgun (WGS) entry which is preliminary data.</text>
</comment>
<evidence type="ECO:0000313" key="1">
    <source>
        <dbReference type="EMBL" id="VEL42615.1"/>
    </source>
</evidence>
<gene>
    <name evidence="1" type="ORF">PXEA_LOCUS36055</name>
</gene>
<organism evidence="1 2">
    <name type="scientific">Protopolystoma xenopodis</name>
    <dbReference type="NCBI Taxonomy" id="117903"/>
    <lineage>
        <taxon>Eukaryota</taxon>
        <taxon>Metazoa</taxon>
        <taxon>Spiralia</taxon>
        <taxon>Lophotrochozoa</taxon>
        <taxon>Platyhelminthes</taxon>
        <taxon>Monogenea</taxon>
        <taxon>Polyopisthocotylea</taxon>
        <taxon>Polystomatidea</taxon>
        <taxon>Polystomatidae</taxon>
        <taxon>Protopolystoma</taxon>
    </lineage>
</organism>